<evidence type="ECO:0000313" key="1">
    <source>
        <dbReference type="EMBL" id="EFG85448.1"/>
    </source>
</evidence>
<gene>
    <name evidence="1" type="ORF">GXY_03423</name>
</gene>
<protein>
    <submittedName>
        <fullName evidence="1">Uncharacterized protein</fullName>
    </submittedName>
</protein>
<reference evidence="1 2" key="1">
    <citation type="journal article" date="2010" name="J. Bacteriol.">
        <title>Genome sequence of a cellulose-producing bacterium, Gluconacetobacter hansenii ATCC 23769.</title>
        <authorList>
            <person name="Iyer P.R."/>
            <person name="Geib S.M."/>
            <person name="Catchmark J."/>
            <person name="Kao T.H."/>
            <person name="Tien M."/>
        </authorList>
    </citation>
    <scope>NUCLEOTIDE SEQUENCE [LARGE SCALE GENOMIC DNA]</scope>
    <source>
        <strain evidence="1 2">ATCC 23769</strain>
    </source>
</reference>
<organism evidence="1 2">
    <name type="scientific">Novacetimonas hansenii ATCC 23769</name>
    <dbReference type="NCBI Taxonomy" id="714995"/>
    <lineage>
        <taxon>Bacteria</taxon>
        <taxon>Pseudomonadati</taxon>
        <taxon>Pseudomonadota</taxon>
        <taxon>Alphaproteobacteria</taxon>
        <taxon>Acetobacterales</taxon>
        <taxon>Acetobacteraceae</taxon>
        <taxon>Novacetimonas</taxon>
    </lineage>
</organism>
<sequence length="32" mass="3755">MTVMKKFFGDVFQKASKNAAFMKKDDTRKRLS</sequence>
<dbReference type="EMBL" id="ADTV01000007">
    <property type="protein sequence ID" value="EFG85448.1"/>
    <property type="molecule type" value="Genomic_DNA"/>
</dbReference>
<name>D5QC38_NOVHA</name>
<dbReference type="HOGENOM" id="CLU_3389927_0_0_5"/>
<dbReference type="Proteomes" id="UP000006468">
    <property type="component" value="Chromosome"/>
</dbReference>
<evidence type="ECO:0000313" key="2">
    <source>
        <dbReference type="Proteomes" id="UP000006468"/>
    </source>
</evidence>
<comment type="caution">
    <text evidence="1">The sequence shown here is derived from an EMBL/GenBank/DDBJ whole genome shotgun (WGS) entry which is preliminary data.</text>
</comment>
<dbReference type="AlphaFoldDB" id="D5QC38"/>
<proteinExistence type="predicted"/>
<accession>D5QC38</accession>